<proteinExistence type="predicted"/>
<dbReference type="RefSeq" id="WP_157093040.1">
    <property type="nucleotide sequence ID" value="NZ_CP016545.1"/>
</dbReference>
<protein>
    <recommendedName>
        <fullName evidence="3">Radical SAM protein</fullName>
    </recommendedName>
</protein>
<sequence length="381" mass="42689">MLQDLRRERLGRLKGLLAQSPKLAASYEDAKRVVRAFRRPAFYEISTRCNLFCEGCYHFSDDFHAPASEVNDAQAWDEFFAAEGARGVTMAYFVGAEPALEQERLIAASAHFPYGNIGTNGTIALDPSIPYRIGVSVWGVDEEVDASLRGASAFGKALKNYAGDRRAIMLYTLSKANLADVPRLVETCADHDLPVTFNMYSPTQTYMRKLGGAEANDRKYFRISSAASNLLWDDESLHETRRVMEEVMERFPETVVYSSAYNEWSTRSGPLYDIDPETGVARDCHSRMTGTMRYYKTDMSHAAQEKCGTSDAICSECRMYSGGWSSKFELRDEDVSSPAAFAAWLEMIETAGRIFLIERDGQPARTRDRMNLSVAAMEPAE</sequence>
<organism evidence="1 2">
    <name type="scientific">Paraurantiacibacter namhicola</name>
    <dbReference type="NCBI Taxonomy" id="645517"/>
    <lineage>
        <taxon>Bacteria</taxon>
        <taxon>Pseudomonadati</taxon>
        <taxon>Pseudomonadota</taxon>
        <taxon>Alphaproteobacteria</taxon>
        <taxon>Sphingomonadales</taxon>
        <taxon>Erythrobacteraceae</taxon>
        <taxon>Paraurantiacibacter</taxon>
    </lineage>
</organism>
<dbReference type="EMBL" id="CP016545">
    <property type="protein sequence ID" value="ANU07058.1"/>
    <property type="molecule type" value="Genomic_DNA"/>
</dbReference>
<accession>A0A1C7D6H9</accession>
<evidence type="ECO:0000313" key="1">
    <source>
        <dbReference type="EMBL" id="ANU07058.1"/>
    </source>
</evidence>
<dbReference type="STRING" id="645517.A6F65_00737"/>
<dbReference type="InterPro" id="IPR013785">
    <property type="entry name" value="Aldolase_TIM"/>
</dbReference>
<dbReference type="AlphaFoldDB" id="A0A1C7D6H9"/>
<dbReference type="KEGG" id="anh:A6F65_00737"/>
<keyword evidence="2" id="KW-1185">Reference proteome</keyword>
<dbReference type="Proteomes" id="UP000092698">
    <property type="component" value="Chromosome"/>
</dbReference>
<name>A0A1C7D6H9_9SPHN</name>
<dbReference type="SUPFAM" id="SSF102114">
    <property type="entry name" value="Radical SAM enzymes"/>
    <property type="match status" value="1"/>
</dbReference>
<dbReference type="Gene3D" id="3.20.20.70">
    <property type="entry name" value="Aldolase class I"/>
    <property type="match status" value="1"/>
</dbReference>
<dbReference type="CDD" id="cd01335">
    <property type="entry name" value="Radical_SAM"/>
    <property type="match status" value="1"/>
</dbReference>
<dbReference type="InterPro" id="IPR058240">
    <property type="entry name" value="rSAM_sf"/>
</dbReference>
<reference evidence="1 2" key="1">
    <citation type="submission" date="2016-07" db="EMBL/GenBank/DDBJ databases">
        <title>Complete genome sequence of Altererythrobacter namhicola JCM 16345T, containing esterase-encoding genes.</title>
        <authorList>
            <person name="Cheng H."/>
            <person name="Wu Y.-H."/>
            <person name="Jian S.-L."/>
            <person name="Huo Y.-Y."/>
            <person name="Wang C.-S."/>
            <person name="Xu X.-W."/>
        </authorList>
    </citation>
    <scope>NUCLEOTIDE SEQUENCE [LARGE SCALE GENOMIC DNA]</scope>
    <source>
        <strain evidence="1 2">JCM 16345</strain>
    </source>
</reference>
<evidence type="ECO:0000313" key="2">
    <source>
        <dbReference type="Proteomes" id="UP000092698"/>
    </source>
</evidence>
<evidence type="ECO:0008006" key="3">
    <source>
        <dbReference type="Google" id="ProtNLM"/>
    </source>
</evidence>
<gene>
    <name evidence="1" type="ORF">A6F65_00737</name>
</gene>
<dbReference type="OrthoDB" id="9782387at2"/>